<evidence type="ECO:0000259" key="2">
    <source>
        <dbReference type="PROSITE" id="PS50995"/>
    </source>
</evidence>
<name>A0ABT0DS38_9HYPH</name>
<organism evidence="3 4">
    <name type="scientific">Ancylobacter koreensis</name>
    <dbReference type="NCBI Taxonomy" id="266121"/>
    <lineage>
        <taxon>Bacteria</taxon>
        <taxon>Pseudomonadati</taxon>
        <taxon>Pseudomonadota</taxon>
        <taxon>Alphaproteobacteria</taxon>
        <taxon>Hyphomicrobiales</taxon>
        <taxon>Xanthobacteraceae</taxon>
        <taxon>Ancylobacter</taxon>
    </lineage>
</organism>
<proteinExistence type="predicted"/>
<dbReference type="InterPro" id="IPR036390">
    <property type="entry name" value="WH_DNA-bd_sf"/>
</dbReference>
<keyword evidence="4" id="KW-1185">Reference proteome</keyword>
<dbReference type="PROSITE" id="PS50995">
    <property type="entry name" value="HTH_MARR_2"/>
    <property type="match status" value="1"/>
</dbReference>
<evidence type="ECO:0000313" key="3">
    <source>
        <dbReference type="EMBL" id="MCK0210086.1"/>
    </source>
</evidence>
<dbReference type="Proteomes" id="UP001202867">
    <property type="component" value="Unassembled WGS sequence"/>
</dbReference>
<gene>
    <name evidence="3" type="ORF">MWN33_18805</name>
</gene>
<protein>
    <submittedName>
        <fullName evidence="3">MarR family transcriptional regulator</fullName>
    </submittedName>
</protein>
<dbReference type="Gene3D" id="1.10.10.10">
    <property type="entry name" value="Winged helix-like DNA-binding domain superfamily/Winged helix DNA-binding domain"/>
    <property type="match status" value="1"/>
</dbReference>
<comment type="caution">
    <text evidence="3">The sequence shown here is derived from an EMBL/GenBank/DDBJ whole genome shotgun (WGS) entry which is preliminary data.</text>
</comment>
<comment type="subcellular location">
    <subcellularLocation>
        <location evidence="1">Cytoplasm</location>
    </subcellularLocation>
</comment>
<feature type="domain" description="HTH marR-type" evidence="2">
    <location>
        <begin position="11"/>
        <end position="148"/>
    </location>
</feature>
<dbReference type="PANTHER" id="PTHR33164">
    <property type="entry name" value="TRANSCRIPTIONAL REGULATOR, MARR FAMILY"/>
    <property type="match status" value="1"/>
</dbReference>
<dbReference type="SUPFAM" id="SSF46785">
    <property type="entry name" value="Winged helix' DNA-binding domain"/>
    <property type="match status" value="1"/>
</dbReference>
<evidence type="ECO:0000313" key="4">
    <source>
        <dbReference type="Proteomes" id="UP001202867"/>
    </source>
</evidence>
<dbReference type="SMART" id="SM00347">
    <property type="entry name" value="HTH_MARR"/>
    <property type="match status" value="1"/>
</dbReference>
<accession>A0ABT0DS38</accession>
<dbReference type="InterPro" id="IPR039422">
    <property type="entry name" value="MarR/SlyA-like"/>
</dbReference>
<dbReference type="InterPro" id="IPR036388">
    <property type="entry name" value="WH-like_DNA-bd_sf"/>
</dbReference>
<reference evidence="4" key="1">
    <citation type="submission" date="2023-07" db="EMBL/GenBank/DDBJ databases">
        <title>Ancylobacter moscoviensis sp. nov., facultatively methylotrophic bacteria from activated sludge and the reclassification of Starkeya novella (Starkey 1934) Kelly et al. 2000 as Ancylobacter novellus comb. nov., Starkeya koreensis Im et al. 2006 as Ancylobacter koreensis comb.nov., Angulomicrobium tetraedrale Vasil'eva et al. 1986 as Ancylobacter tetraedralis comb. nov., Angulomicrobium amanitiforme Fritz et al. 2004 as Ancylobacter amanitiformis comb. nov. and Methylorhabdus multivorans Doronina et al. 1996 as Ancylobacter multivorans comb. nov. and emended description of the genus Ancylobacter.</title>
        <authorList>
            <person name="Doronina N."/>
            <person name="Chemodurova A."/>
            <person name="Grouzdev D."/>
            <person name="Koziaeva V."/>
            <person name="Shi W."/>
            <person name="Wu L."/>
            <person name="Kaparullina E."/>
        </authorList>
    </citation>
    <scope>NUCLEOTIDE SEQUENCE [LARGE SCALE GENOMIC DNA]</scope>
    <source>
        <strain evidence="4">Jip08</strain>
    </source>
</reference>
<dbReference type="Pfam" id="PF01047">
    <property type="entry name" value="MarR"/>
    <property type="match status" value="1"/>
</dbReference>
<dbReference type="InterPro" id="IPR000835">
    <property type="entry name" value="HTH_MarR-typ"/>
</dbReference>
<dbReference type="RefSeq" id="WP_247202592.1">
    <property type="nucleotide sequence ID" value="NZ_JALKCG010000012.1"/>
</dbReference>
<dbReference type="EMBL" id="JALKCG010000012">
    <property type="protein sequence ID" value="MCK0210086.1"/>
    <property type="molecule type" value="Genomic_DNA"/>
</dbReference>
<evidence type="ECO:0000256" key="1">
    <source>
        <dbReference type="ARBA" id="ARBA00004496"/>
    </source>
</evidence>
<sequence length="160" mass="17714">MSETEDARRLEGQFCFALYSATHAVMRTYRPLLEPLGLTYPQYLVMLLLWEGGTQTVGGIAERMLLDSSTLTPLLKRLEQLGLVSRRRNPDNERQLIVAATAEGLALQEKARAIPEAILCASQQTVADLVRLRDEMTAVREAFAASRNESPGLRPDVDAG</sequence>
<dbReference type="PANTHER" id="PTHR33164:SF5">
    <property type="entry name" value="ORGANIC HYDROPEROXIDE RESISTANCE TRANSCRIPTIONAL REGULATOR"/>
    <property type="match status" value="1"/>
</dbReference>